<keyword evidence="1" id="KW-1133">Transmembrane helix</keyword>
<reference evidence="2 3" key="2">
    <citation type="submission" date="2020-03" db="EMBL/GenBank/DDBJ databases">
        <authorList>
            <person name="Ichikawa N."/>
            <person name="Kimura A."/>
            <person name="Kitahashi Y."/>
            <person name="Uohara A."/>
        </authorList>
    </citation>
    <scope>NUCLEOTIDE SEQUENCE [LARGE SCALE GENOMIC DNA]</scope>
    <source>
        <strain evidence="2 3">NBRC 105367</strain>
    </source>
</reference>
<proteinExistence type="predicted"/>
<reference evidence="2 3" key="1">
    <citation type="submission" date="2020-03" db="EMBL/GenBank/DDBJ databases">
        <title>Whole genome shotgun sequence of Phytohabitans suffuscus NBRC 105367.</title>
        <authorList>
            <person name="Komaki H."/>
            <person name="Tamura T."/>
        </authorList>
    </citation>
    <scope>NUCLEOTIDE SEQUENCE [LARGE SCALE GENOMIC DNA]</scope>
    <source>
        <strain evidence="2 3">NBRC 105367</strain>
    </source>
</reference>
<sequence length="618" mass="65563">MYCVPQPDDLTEVEKALWTGSATGTPVDAAGASVRADVLAALLREEAPGGAAAVHLRGARVTGQLRLAYAEVTHPLLLEECDFDEAPDLYWARMSHTSLAGSRMPGFLGSNVRVDGHLQLSRCVVGDGVRLSGAQISGGLLLADAVLVGGEWALYARRATIDGDLVLSGAQLTGGLALTNARLGGTADLDRVRITAAPHGQAVDADNLAVEAAFYCRWGELQGEVTLRHARVAAALSFSRSALRNPGGVALRASRATLDGGLYLHDGFVAEGQVRVVSARIVRTLRLDGASLRNPGGVAFCADFATIEGMLDGRRGLTVEGETTLLDATVTGPLHLEGAHLRNPGGAALTAHGLTVGALLQLCDGFTAEGRVRLAGAKVGSRICFDDATVRAPGQKVVSCWRVETPELALRWAAAPEGAVDLRYATVGILRDDPRTWPSTLDLDGLRYDVLEPPGEADARLPWLARGPNGFRPQPYEQLATVYQALGDGPGSRTVLLAKQRRQSTVGTWYARVWGGLQDVTVGYGYRPLRAASWLVALLVVGTLLHYRFRPAPVGDAPPAFQPAIYTLDLLLPIVDLGQERSFQPAGGQQWLAYLLIAAGWLLATTIAAGLTRALRRT</sequence>
<evidence type="ECO:0000313" key="2">
    <source>
        <dbReference type="EMBL" id="BCB91139.1"/>
    </source>
</evidence>
<dbReference type="KEGG" id="psuu:Psuf_084520"/>
<dbReference type="Proteomes" id="UP000503011">
    <property type="component" value="Chromosome"/>
</dbReference>
<keyword evidence="1" id="KW-0472">Membrane</keyword>
<gene>
    <name evidence="2" type="ORF">Psuf_084520</name>
</gene>
<keyword evidence="1" id="KW-0812">Transmembrane</keyword>
<evidence type="ECO:0000256" key="1">
    <source>
        <dbReference type="SAM" id="Phobius"/>
    </source>
</evidence>
<evidence type="ECO:0000313" key="3">
    <source>
        <dbReference type="Proteomes" id="UP000503011"/>
    </source>
</evidence>
<feature type="transmembrane region" description="Helical" evidence="1">
    <location>
        <begin position="591"/>
        <end position="612"/>
    </location>
</feature>
<dbReference type="AlphaFoldDB" id="A0A6F8YYI1"/>
<accession>A0A6F8YYI1</accession>
<protein>
    <submittedName>
        <fullName evidence="2">Oxidoreductase</fullName>
    </submittedName>
</protein>
<name>A0A6F8YYI1_9ACTN</name>
<organism evidence="2 3">
    <name type="scientific">Phytohabitans suffuscus</name>
    <dbReference type="NCBI Taxonomy" id="624315"/>
    <lineage>
        <taxon>Bacteria</taxon>
        <taxon>Bacillati</taxon>
        <taxon>Actinomycetota</taxon>
        <taxon>Actinomycetes</taxon>
        <taxon>Micromonosporales</taxon>
        <taxon>Micromonosporaceae</taxon>
    </lineage>
</organism>
<dbReference type="EMBL" id="AP022871">
    <property type="protein sequence ID" value="BCB91139.1"/>
    <property type="molecule type" value="Genomic_DNA"/>
</dbReference>
<keyword evidence="3" id="KW-1185">Reference proteome</keyword>